<evidence type="ECO:0000256" key="15">
    <source>
        <dbReference type="ARBA" id="ARBA00048687"/>
    </source>
</evidence>
<evidence type="ECO:0000256" key="8">
    <source>
        <dbReference type="ARBA" id="ARBA00023098"/>
    </source>
</evidence>
<dbReference type="GO" id="GO:0035338">
    <property type="term" value="P:long-chain fatty-acyl-CoA biosynthetic process"/>
    <property type="evidence" value="ECO:0007669"/>
    <property type="project" value="UniProtKB-UniRule"/>
</dbReference>
<comment type="similarity">
    <text evidence="19">Belongs to the ELO family. ELOVL6 subfamily.</text>
</comment>
<evidence type="ECO:0000256" key="2">
    <source>
        <dbReference type="ARBA" id="ARBA00022516"/>
    </source>
</evidence>
<dbReference type="GO" id="GO:0009922">
    <property type="term" value="F:fatty acid elongase activity"/>
    <property type="evidence" value="ECO:0007669"/>
    <property type="project" value="UniProtKB-UniRule"/>
</dbReference>
<evidence type="ECO:0000256" key="7">
    <source>
        <dbReference type="ARBA" id="ARBA00022989"/>
    </source>
</evidence>
<dbReference type="Pfam" id="PF01151">
    <property type="entry name" value="ELO"/>
    <property type="match status" value="1"/>
</dbReference>
<sequence length="301" mass="34521">MTLPVKCVKVVCCRVVSYSFVVCCQVCVDYCRQTLTAFPPNRKKSFLFSALYAACILGGRHVMKQREKFELRKPLVLWSLTLAVFSIFGAIRTGSYMMYILMTKGLKQSVCDQSFYNGPVSKFWAYAFVLSKAPELGDTLFIVLRKQKLIFLHWYHHITVLLYSWYSYKDMVAGGGWFMTMNYLVHAVMYSYYALRAAGFRLSRKFAMFITLTQITQMVMGCVVNYLVYSWMQQGQECPSHMHNIIWSSLMYLSYFVLFCQFFFEAYIGKTKTRQGASGHAKATVPAANATTATASVKKSQ</sequence>
<gene>
    <name evidence="19" type="primary">ELOVL6</name>
    <name evidence="21" type="ORF">ACEWY4_016097</name>
</gene>
<evidence type="ECO:0000256" key="13">
    <source>
        <dbReference type="ARBA" id="ARBA00048148"/>
    </source>
</evidence>
<evidence type="ECO:0000256" key="19">
    <source>
        <dbReference type="HAMAP-Rule" id="MF_03206"/>
    </source>
</evidence>
<keyword evidence="11 19" id="KW-0325">Glycoprotein</keyword>
<dbReference type="HAMAP" id="MF_03206">
    <property type="entry name" value="VLCF_elongase_6"/>
    <property type="match status" value="1"/>
</dbReference>
<evidence type="ECO:0000256" key="10">
    <source>
        <dbReference type="ARBA" id="ARBA00023160"/>
    </source>
</evidence>
<dbReference type="InterPro" id="IPR033675">
    <property type="entry name" value="ELOVL6"/>
</dbReference>
<evidence type="ECO:0000313" key="21">
    <source>
        <dbReference type="EMBL" id="KAL2089198.1"/>
    </source>
</evidence>
<keyword evidence="9 19" id="KW-0472">Membrane</keyword>
<comment type="catalytic activity">
    <reaction evidence="16">
        <text>hexadecanoyl-CoA + malonyl-CoA + H(+) = 3-oxooctadecanoyl-CoA + CO2 + CoA</text>
        <dbReference type="Rhea" id="RHEA:35315"/>
        <dbReference type="ChEBI" id="CHEBI:15378"/>
        <dbReference type="ChEBI" id="CHEBI:16526"/>
        <dbReference type="ChEBI" id="CHEBI:57287"/>
        <dbReference type="ChEBI" id="CHEBI:57379"/>
        <dbReference type="ChEBI" id="CHEBI:57384"/>
        <dbReference type="ChEBI" id="CHEBI:71407"/>
    </reaction>
    <physiologicalReaction direction="left-to-right" evidence="16">
        <dbReference type="Rhea" id="RHEA:35316"/>
    </physiologicalReaction>
</comment>
<accession>A0ABD1JQQ4</accession>
<evidence type="ECO:0000256" key="1">
    <source>
        <dbReference type="ARBA" id="ARBA00004141"/>
    </source>
</evidence>
<evidence type="ECO:0000313" key="22">
    <source>
        <dbReference type="Proteomes" id="UP001591681"/>
    </source>
</evidence>
<comment type="catalytic activity">
    <reaction evidence="17">
        <text>tetradecanoyl-CoA + malonyl-CoA + H(+) = 3-oxohexadecanoyl-CoA + CO2 + CoA</text>
        <dbReference type="Rhea" id="RHEA:39167"/>
        <dbReference type="ChEBI" id="CHEBI:15378"/>
        <dbReference type="ChEBI" id="CHEBI:16526"/>
        <dbReference type="ChEBI" id="CHEBI:57287"/>
        <dbReference type="ChEBI" id="CHEBI:57349"/>
        <dbReference type="ChEBI" id="CHEBI:57384"/>
        <dbReference type="ChEBI" id="CHEBI:57385"/>
    </reaction>
    <physiologicalReaction direction="left-to-right" evidence="17">
        <dbReference type="Rhea" id="RHEA:39168"/>
    </physiologicalReaction>
</comment>
<evidence type="ECO:0000256" key="6">
    <source>
        <dbReference type="ARBA" id="ARBA00022832"/>
    </source>
</evidence>
<comment type="function">
    <text evidence="19">Catalyzes the first and rate-limiting reaction of the four reactions that constitute the long-chain fatty acids elongation cycle. This endoplasmic reticulum-bound enzymatic process allows the addition of 2 carbons to the chain of long- and very long-chain fatty acids (VLCFAs) per cycle. Condensing enzyme that elongates fatty acids with 12, 14 and 16 carbons with higher activity toward C16:0 acyl-CoAs. Catalyzes the synthesis of unsaturated C16 long chain fatty acids and, to a lesser extent, C18:0 and those with low desaturation degree. May participate to the production of saturated and monounsaturated VLCFAs of different chain lengths that are involved in multiple biological processes as precursors of membrane lipids and lipid mediators.</text>
</comment>
<feature type="transmembrane region" description="Helical" evidence="19 20">
    <location>
        <begin position="45"/>
        <end position="63"/>
    </location>
</feature>
<dbReference type="GO" id="GO:0034625">
    <property type="term" value="P:fatty acid elongation, monounsaturated fatty acid"/>
    <property type="evidence" value="ECO:0007669"/>
    <property type="project" value="UniProtKB-UniRule"/>
</dbReference>
<keyword evidence="22" id="KW-1185">Reference proteome</keyword>
<dbReference type="GO" id="GO:0019367">
    <property type="term" value="P:fatty acid elongation, saturated fatty acid"/>
    <property type="evidence" value="ECO:0007669"/>
    <property type="project" value="UniProtKB-UniRule"/>
</dbReference>
<keyword evidence="7 19" id="KW-1133">Transmembrane helix</keyword>
<protein>
    <recommendedName>
        <fullName evidence="19">Elongation of very long chain fatty acids protein 6</fullName>
        <ecNumber evidence="19">2.3.1.199</ecNumber>
    </recommendedName>
    <alternativeName>
        <fullName evidence="19">3-keto acyl-CoA synthase ELOVL6</fullName>
    </alternativeName>
    <alternativeName>
        <fullName evidence="19">ELOVL fatty acid elongase 6</fullName>
        <shortName evidence="19">ELOVL FA elongase 6</shortName>
    </alternativeName>
    <alternativeName>
        <fullName evidence="19">Very long chain 3-ketoacyl-CoA synthase 6</fullName>
    </alternativeName>
    <alternativeName>
        <fullName evidence="19">Very long chain 3-oxoacyl-CoA synthase 6</fullName>
    </alternativeName>
</protein>
<evidence type="ECO:0000256" key="9">
    <source>
        <dbReference type="ARBA" id="ARBA00023136"/>
    </source>
</evidence>
<feature type="transmembrane region" description="Helical" evidence="19 20">
    <location>
        <begin position="207"/>
        <end position="232"/>
    </location>
</feature>
<dbReference type="EMBL" id="JBHFQA010000013">
    <property type="protein sequence ID" value="KAL2089198.1"/>
    <property type="molecule type" value="Genomic_DNA"/>
</dbReference>
<keyword evidence="5 19" id="KW-0256">Endoplasmic reticulum</keyword>
<dbReference type="AlphaFoldDB" id="A0ABD1JQQ4"/>
<evidence type="ECO:0000256" key="11">
    <source>
        <dbReference type="ARBA" id="ARBA00023180"/>
    </source>
</evidence>
<keyword evidence="10 19" id="KW-0275">Fatty acid biosynthesis</keyword>
<evidence type="ECO:0000256" key="14">
    <source>
        <dbReference type="ARBA" id="ARBA00048469"/>
    </source>
</evidence>
<evidence type="ECO:0000256" key="5">
    <source>
        <dbReference type="ARBA" id="ARBA00022824"/>
    </source>
</evidence>
<dbReference type="GO" id="GO:0005789">
    <property type="term" value="C:endoplasmic reticulum membrane"/>
    <property type="evidence" value="ECO:0007669"/>
    <property type="project" value="UniProtKB-SubCell"/>
</dbReference>
<comment type="catalytic activity">
    <reaction evidence="12">
        <text>dodecanoyl-CoA + malonyl-CoA + H(+) = 3-oxotetradecanoyl-CoA + CO2 + CoA</text>
        <dbReference type="Rhea" id="RHEA:60140"/>
        <dbReference type="ChEBI" id="CHEBI:15378"/>
        <dbReference type="ChEBI" id="CHEBI:16526"/>
        <dbReference type="ChEBI" id="CHEBI:57287"/>
        <dbReference type="ChEBI" id="CHEBI:57375"/>
        <dbReference type="ChEBI" id="CHEBI:57384"/>
        <dbReference type="ChEBI" id="CHEBI:62543"/>
    </reaction>
    <physiologicalReaction direction="left-to-right" evidence="12">
        <dbReference type="Rhea" id="RHEA:60141"/>
    </physiologicalReaction>
</comment>
<proteinExistence type="inferred from homology"/>
<reference evidence="21 22" key="1">
    <citation type="submission" date="2024-09" db="EMBL/GenBank/DDBJ databases">
        <title>A chromosome-level genome assembly of Gray's grenadier anchovy, Coilia grayii.</title>
        <authorList>
            <person name="Fu Z."/>
        </authorList>
    </citation>
    <scope>NUCLEOTIDE SEQUENCE [LARGE SCALE GENOMIC DNA]</scope>
    <source>
        <strain evidence="21">G4</strain>
        <tissue evidence="21">Muscle</tissue>
    </source>
</reference>
<comment type="catalytic activity">
    <reaction evidence="13">
        <text>(9Z)-hexadecenoyl-CoA + malonyl-CoA + H(+) = 3-oxo-(11Z)-octadecenoyl-CoA + CO2 + CoA</text>
        <dbReference type="Rhea" id="RHEA:39675"/>
        <dbReference type="ChEBI" id="CHEBI:15378"/>
        <dbReference type="ChEBI" id="CHEBI:16526"/>
        <dbReference type="ChEBI" id="CHEBI:57287"/>
        <dbReference type="ChEBI" id="CHEBI:57384"/>
        <dbReference type="ChEBI" id="CHEBI:61540"/>
        <dbReference type="ChEBI" id="CHEBI:76555"/>
    </reaction>
    <physiologicalReaction direction="left-to-right" evidence="13">
        <dbReference type="Rhea" id="RHEA:39676"/>
    </physiologicalReaction>
</comment>
<keyword evidence="6 19" id="KW-0276">Fatty acid metabolism</keyword>
<organism evidence="21 22">
    <name type="scientific">Coilia grayii</name>
    <name type="common">Gray's grenadier anchovy</name>
    <dbReference type="NCBI Taxonomy" id="363190"/>
    <lineage>
        <taxon>Eukaryota</taxon>
        <taxon>Metazoa</taxon>
        <taxon>Chordata</taxon>
        <taxon>Craniata</taxon>
        <taxon>Vertebrata</taxon>
        <taxon>Euteleostomi</taxon>
        <taxon>Actinopterygii</taxon>
        <taxon>Neopterygii</taxon>
        <taxon>Teleostei</taxon>
        <taxon>Clupei</taxon>
        <taxon>Clupeiformes</taxon>
        <taxon>Clupeoidei</taxon>
        <taxon>Engraulidae</taxon>
        <taxon>Coilinae</taxon>
        <taxon>Coilia</taxon>
    </lineage>
</organism>
<comment type="PTM">
    <text evidence="19">N-Glycosylated.</text>
</comment>
<dbReference type="PROSITE" id="PS01188">
    <property type="entry name" value="ELO"/>
    <property type="match status" value="1"/>
</dbReference>
<comment type="pathway">
    <text evidence="19">Lipid metabolism; fatty acid biosynthesis.</text>
</comment>
<evidence type="ECO:0000256" key="16">
    <source>
        <dbReference type="ARBA" id="ARBA00048706"/>
    </source>
</evidence>
<feature type="transmembrane region" description="Helical" evidence="19 20">
    <location>
        <begin position="174"/>
        <end position="195"/>
    </location>
</feature>
<keyword evidence="3 19" id="KW-0808">Transferase</keyword>
<comment type="caution">
    <text evidence="21">The sequence shown here is derived from an EMBL/GenBank/DDBJ whole genome shotgun (WGS) entry which is preliminary data.</text>
</comment>
<dbReference type="PANTHER" id="PTHR11157:SF125">
    <property type="entry name" value="ELONGATION OF VERY LONG CHAIN FATTY ACIDS PROTEIN 6"/>
    <property type="match status" value="1"/>
</dbReference>
<comment type="catalytic activity">
    <reaction evidence="19 20">
        <text>a very-long-chain acyl-CoA + malonyl-CoA + H(+) = a very-long-chain 3-oxoacyl-CoA + CO2 + CoA</text>
        <dbReference type="Rhea" id="RHEA:32727"/>
        <dbReference type="ChEBI" id="CHEBI:15378"/>
        <dbReference type="ChEBI" id="CHEBI:16526"/>
        <dbReference type="ChEBI" id="CHEBI:57287"/>
        <dbReference type="ChEBI" id="CHEBI:57384"/>
        <dbReference type="ChEBI" id="CHEBI:90725"/>
        <dbReference type="ChEBI" id="CHEBI:90736"/>
        <dbReference type="EC" id="2.3.1.199"/>
    </reaction>
</comment>
<dbReference type="GO" id="GO:0006636">
    <property type="term" value="P:unsaturated fatty acid biosynthetic process"/>
    <property type="evidence" value="ECO:0007669"/>
    <property type="project" value="UniProtKB-UniRule"/>
</dbReference>
<feature type="transmembrane region" description="Helical" evidence="19 20">
    <location>
        <begin position="75"/>
        <end position="99"/>
    </location>
</feature>
<dbReference type="EC" id="2.3.1.199" evidence="19"/>
<dbReference type="InterPro" id="IPR030457">
    <property type="entry name" value="ELO_CS"/>
</dbReference>
<comment type="subcellular location">
    <subcellularLocation>
        <location evidence="19">Endoplasmic reticulum membrane</location>
        <topology evidence="19">Multi-pass membrane protein</topology>
    </subcellularLocation>
    <subcellularLocation>
        <location evidence="1">Membrane</location>
        <topology evidence="1">Multi-pass membrane protein</topology>
    </subcellularLocation>
</comment>
<evidence type="ECO:0000256" key="18">
    <source>
        <dbReference type="ARBA" id="ARBA00052042"/>
    </source>
</evidence>
<comment type="catalytic activity">
    <reaction evidence="15">
        <text>(9Z,12Z)-octadecadienoyl-CoA + malonyl-CoA + H(+) = (11Z,14Z)-3-oxoicosa-11,14-dienoyl-CoA + CO2 + CoA</text>
        <dbReference type="Rhea" id="RHEA:36503"/>
        <dbReference type="ChEBI" id="CHEBI:15378"/>
        <dbReference type="ChEBI" id="CHEBI:16526"/>
        <dbReference type="ChEBI" id="CHEBI:57287"/>
        <dbReference type="ChEBI" id="CHEBI:57383"/>
        <dbReference type="ChEBI" id="CHEBI:57384"/>
        <dbReference type="ChEBI" id="CHEBI:74012"/>
    </reaction>
    <physiologicalReaction direction="left-to-right" evidence="15">
        <dbReference type="Rhea" id="RHEA:36504"/>
    </physiologicalReaction>
</comment>
<comment type="catalytic activity">
    <reaction evidence="18">
        <text>(9Z)-octadecenoyl-CoA + malonyl-CoA + H(+) = 3-oxo-(11Z)-eicosenoyl-CoA + CO2 + CoA</text>
        <dbReference type="Rhea" id="RHEA:36511"/>
        <dbReference type="ChEBI" id="CHEBI:15378"/>
        <dbReference type="ChEBI" id="CHEBI:16526"/>
        <dbReference type="ChEBI" id="CHEBI:57287"/>
        <dbReference type="ChEBI" id="CHEBI:57384"/>
        <dbReference type="ChEBI" id="CHEBI:57387"/>
        <dbReference type="ChEBI" id="CHEBI:74011"/>
    </reaction>
    <physiologicalReaction direction="left-to-right" evidence="18">
        <dbReference type="Rhea" id="RHEA:36512"/>
    </physiologicalReaction>
</comment>
<comment type="caution">
    <text evidence="19">Lacks conserved residue(s) required for the propagation of feature annotation.</text>
</comment>
<evidence type="ECO:0000256" key="3">
    <source>
        <dbReference type="ARBA" id="ARBA00022679"/>
    </source>
</evidence>
<evidence type="ECO:0000256" key="4">
    <source>
        <dbReference type="ARBA" id="ARBA00022692"/>
    </source>
</evidence>
<dbReference type="PANTHER" id="PTHR11157">
    <property type="entry name" value="FATTY ACID ACYL TRANSFERASE-RELATED"/>
    <property type="match status" value="1"/>
</dbReference>
<keyword evidence="4 19" id="KW-0812">Transmembrane</keyword>
<evidence type="ECO:0000256" key="12">
    <source>
        <dbReference type="ARBA" id="ARBA00047729"/>
    </source>
</evidence>
<evidence type="ECO:0000256" key="17">
    <source>
        <dbReference type="ARBA" id="ARBA00048904"/>
    </source>
</evidence>
<evidence type="ECO:0000256" key="20">
    <source>
        <dbReference type="RuleBase" id="RU361115"/>
    </source>
</evidence>
<feature type="transmembrane region" description="Helical" evidence="19 20">
    <location>
        <begin position="151"/>
        <end position="168"/>
    </location>
</feature>
<comment type="catalytic activity">
    <reaction evidence="14">
        <text>(9Z,12Z,15Z)-octadecatrienoyl-CoA + malonyl-CoA + H(+) = (11Z,14Z,17Z)-3-oxoeicosatrienoyl-CoA + CO2 + CoA</text>
        <dbReference type="Rhea" id="RHEA:36523"/>
        <dbReference type="ChEBI" id="CHEBI:15378"/>
        <dbReference type="ChEBI" id="CHEBI:16526"/>
        <dbReference type="ChEBI" id="CHEBI:57287"/>
        <dbReference type="ChEBI" id="CHEBI:57384"/>
        <dbReference type="ChEBI" id="CHEBI:74034"/>
        <dbReference type="ChEBI" id="CHEBI:74054"/>
    </reaction>
    <physiologicalReaction direction="left-to-right" evidence="14">
        <dbReference type="Rhea" id="RHEA:36524"/>
    </physiologicalReaction>
</comment>
<keyword evidence="8 19" id="KW-0443">Lipid metabolism</keyword>
<feature type="transmembrane region" description="Helical" evidence="19 20">
    <location>
        <begin position="244"/>
        <end position="264"/>
    </location>
</feature>
<keyword evidence="2 19" id="KW-0444">Lipid biosynthesis</keyword>
<name>A0ABD1JQQ4_9TELE</name>
<dbReference type="InterPro" id="IPR002076">
    <property type="entry name" value="ELO_fam"/>
</dbReference>
<dbReference type="Proteomes" id="UP001591681">
    <property type="component" value="Unassembled WGS sequence"/>
</dbReference>